<evidence type="ECO:0000256" key="3">
    <source>
        <dbReference type="SAM" id="MobiDB-lite"/>
    </source>
</evidence>
<accession>A0A165ND41</accession>
<sequence>MVSAYRVETLRNPTIALQDFYKECSAENNDNFPRLVSDHYSQVFRVPEAFNEIPTLDVRNPPDSFPDRALVRFRAMVQDTSASSEMYLSKSKSGACGGWGIEFAEEEDGRVDFGDLRECTVLWAVSIPAQSKWCAKELDGPVEHQERSIPSGSQLPYEPRHLHKYPHPSVPHLGIQVKIYDTESSEKLKSTDLVTFVGILANDSLSSSLDEAVDVPTLHVLFIRQHPYNLLTRPYPSLDPTDAPLANTSAGKEKQRATLNTSPSETRSQLVRWIAEEALGGDIDAAEWVLLACIARVQSRNPPLLPPSLTIAHFPPPPPTPSTNAELAVPMPTLSAVLAELLPLTHTLPLSLSMLNKEPFVPESKDEDLHSGALQLPQGTVLLVTEGGIQEGKLVDRGVLNIRALQEVMATQTLSYAFPFSAFSFPTDISCIVLSEGSKTAFFKTDISVPLRVERTPAGIATLYKPAESIRMPDAERLAAFRDLVVGARSGKMQVSAETSEHIQQDFVRDRQQDQSITSGDLIRRMTVAKLLALSMHEPSLSVDVWERAKACDERRRAACAQSTARV</sequence>
<organism evidence="4 5">
    <name type="scientific">Daedalea quercina L-15889</name>
    <dbReference type="NCBI Taxonomy" id="1314783"/>
    <lineage>
        <taxon>Eukaryota</taxon>
        <taxon>Fungi</taxon>
        <taxon>Dikarya</taxon>
        <taxon>Basidiomycota</taxon>
        <taxon>Agaricomycotina</taxon>
        <taxon>Agaricomycetes</taxon>
        <taxon>Polyporales</taxon>
        <taxon>Fomitopsis</taxon>
    </lineage>
</organism>
<reference evidence="4 5" key="1">
    <citation type="journal article" date="2016" name="Mol. Biol. Evol.">
        <title>Comparative Genomics of Early-Diverging Mushroom-Forming Fungi Provides Insights into the Origins of Lignocellulose Decay Capabilities.</title>
        <authorList>
            <person name="Nagy L.G."/>
            <person name="Riley R."/>
            <person name="Tritt A."/>
            <person name="Adam C."/>
            <person name="Daum C."/>
            <person name="Floudas D."/>
            <person name="Sun H."/>
            <person name="Yadav J.S."/>
            <person name="Pangilinan J."/>
            <person name="Larsson K.H."/>
            <person name="Matsuura K."/>
            <person name="Barry K."/>
            <person name="Labutti K."/>
            <person name="Kuo R."/>
            <person name="Ohm R.A."/>
            <person name="Bhattacharya S.S."/>
            <person name="Shirouzu T."/>
            <person name="Yoshinaga Y."/>
            <person name="Martin F.M."/>
            <person name="Grigoriev I.V."/>
            <person name="Hibbett D.S."/>
        </authorList>
    </citation>
    <scope>NUCLEOTIDE SEQUENCE [LARGE SCALE GENOMIC DNA]</scope>
    <source>
        <strain evidence="4 5">L-15889</strain>
    </source>
</reference>
<dbReference type="Proteomes" id="UP000076727">
    <property type="component" value="Unassembled WGS sequence"/>
</dbReference>
<keyword evidence="5" id="KW-1185">Reference proteome</keyword>
<evidence type="ECO:0000313" key="5">
    <source>
        <dbReference type="Proteomes" id="UP000076727"/>
    </source>
</evidence>
<proteinExistence type="predicted"/>
<dbReference type="GO" id="GO:0003682">
    <property type="term" value="F:chromatin binding"/>
    <property type="evidence" value="ECO:0007669"/>
    <property type="project" value="TreeGrafter"/>
</dbReference>
<dbReference type="AlphaFoldDB" id="A0A165ND41"/>
<protein>
    <recommendedName>
        <fullName evidence="6">Mini-chromosome maintenance complex-binding protein</fullName>
    </recommendedName>
</protein>
<dbReference type="STRING" id="1314783.A0A165ND41"/>
<evidence type="ECO:0000256" key="1">
    <source>
        <dbReference type="ARBA" id="ARBA00004123"/>
    </source>
</evidence>
<dbReference type="PANTHER" id="PTHR13489:SF0">
    <property type="entry name" value="MINI-CHROMOSOME MAINTENANCE COMPLEX-BINDING PROTEIN"/>
    <property type="match status" value="1"/>
</dbReference>
<dbReference type="GO" id="GO:0005634">
    <property type="term" value="C:nucleus"/>
    <property type="evidence" value="ECO:0007669"/>
    <property type="project" value="UniProtKB-SubCell"/>
</dbReference>
<name>A0A165ND41_9APHY</name>
<dbReference type="PANTHER" id="PTHR13489">
    <property type="entry name" value="MINI-CHROMOSOME MAINTENANCE COMPLEX-BINDING PROTEIN"/>
    <property type="match status" value="1"/>
</dbReference>
<evidence type="ECO:0008006" key="6">
    <source>
        <dbReference type="Google" id="ProtNLM"/>
    </source>
</evidence>
<dbReference type="EMBL" id="KV429083">
    <property type="protein sequence ID" value="KZT66826.1"/>
    <property type="molecule type" value="Genomic_DNA"/>
</dbReference>
<comment type="subcellular location">
    <subcellularLocation>
        <location evidence="1">Nucleus</location>
    </subcellularLocation>
</comment>
<dbReference type="InterPro" id="IPR019140">
    <property type="entry name" value="MCM_complex-bd"/>
</dbReference>
<evidence type="ECO:0000313" key="4">
    <source>
        <dbReference type="EMBL" id="KZT66826.1"/>
    </source>
</evidence>
<dbReference type="OrthoDB" id="329666at2759"/>
<feature type="region of interest" description="Disordered" evidence="3">
    <location>
        <begin position="239"/>
        <end position="263"/>
    </location>
</feature>
<evidence type="ECO:0000256" key="2">
    <source>
        <dbReference type="ARBA" id="ARBA00023242"/>
    </source>
</evidence>
<dbReference type="Pfam" id="PF09739">
    <property type="entry name" value="MCM_bind"/>
    <property type="match status" value="2"/>
</dbReference>
<dbReference type="GO" id="GO:0006261">
    <property type="term" value="P:DNA-templated DNA replication"/>
    <property type="evidence" value="ECO:0007669"/>
    <property type="project" value="TreeGrafter"/>
</dbReference>
<gene>
    <name evidence="4" type="ORF">DAEQUDRAFT_694992</name>
</gene>
<keyword evidence="2" id="KW-0539">Nucleus</keyword>